<keyword evidence="7 13" id="KW-0808">Transferase</keyword>
<dbReference type="EMBL" id="BAAAZE010000008">
    <property type="protein sequence ID" value="GAA4025131.1"/>
    <property type="molecule type" value="Genomic_DNA"/>
</dbReference>
<feature type="transmembrane region" description="Helical" evidence="14">
    <location>
        <begin position="20"/>
        <end position="39"/>
    </location>
</feature>
<evidence type="ECO:0000313" key="15">
    <source>
        <dbReference type="EMBL" id="GAA4025131.1"/>
    </source>
</evidence>
<comment type="pathway">
    <text evidence="2 13">Glycolipid biosynthesis; lipid IV(A) biosynthesis; lipid IV(A) from (3R)-3-hydroxytetradecanoyl-[acyl-carrier-protein] and UDP-N-acetyl-alpha-D-glucosamine: step 6/6.</text>
</comment>
<keyword evidence="8 13" id="KW-0547">Nucleotide-binding</keyword>
<dbReference type="EC" id="2.7.1.130" evidence="3 13"/>
<organism evidence="15 16">
    <name type="scientific">Actimicrobium antarcticum</name>
    <dbReference type="NCBI Taxonomy" id="1051899"/>
    <lineage>
        <taxon>Bacteria</taxon>
        <taxon>Pseudomonadati</taxon>
        <taxon>Pseudomonadota</taxon>
        <taxon>Betaproteobacteria</taxon>
        <taxon>Burkholderiales</taxon>
        <taxon>Oxalobacteraceae</taxon>
        <taxon>Actimicrobium</taxon>
    </lineage>
</organism>
<keyword evidence="5 13" id="KW-0444">Lipid biosynthesis</keyword>
<dbReference type="InterPro" id="IPR003758">
    <property type="entry name" value="LpxK"/>
</dbReference>
<keyword evidence="16" id="KW-1185">Reference proteome</keyword>
<keyword evidence="14" id="KW-1133">Transmembrane helix</keyword>
<dbReference type="SUPFAM" id="SSF52540">
    <property type="entry name" value="P-loop containing nucleoside triphosphate hydrolases"/>
    <property type="match status" value="1"/>
</dbReference>
<evidence type="ECO:0000256" key="2">
    <source>
        <dbReference type="ARBA" id="ARBA00004870"/>
    </source>
</evidence>
<evidence type="ECO:0000256" key="4">
    <source>
        <dbReference type="ARBA" id="ARBA00016436"/>
    </source>
</evidence>
<evidence type="ECO:0000256" key="9">
    <source>
        <dbReference type="ARBA" id="ARBA00022777"/>
    </source>
</evidence>
<reference evidence="16" key="1">
    <citation type="journal article" date="2019" name="Int. J. Syst. Evol. Microbiol.">
        <title>The Global Catalogue of Microorganisms (GCM) 10K type strain sequencing project: providing services to taxonomists for standard genome sequencing and annotation.</title>
        <authorList>
            <consortium name="The Broad Institute Genomics Platform"/>
            <consortium name="The Broad Institute Genome Sequencing Center for Infectious Disease"/>
            <person name="Wu L."/>
            <person name="Ma J."/>
        </authorList>
    </citation>
    <scope>NUCLEOTIDE SEQUENCE [LARGE SCALE GENOMIC DNA]</scope>
    <source>
        <strain evidence="16">JCM 16673</strain>
    </source>
</reference>
<proteinExistence type="inferred from homology"/>
<dbReference type="NCBIfam" id="TIGR00682">
    <property type="entry name" value="lpxK"/>
    <property type="match status" value="1"/>
</dbReference>
<evidence type="ECO:0000256" key="14">
    <source>
        <dbReference type="SAM" id="Phobius"/>
    </source>
</evidence>
<keyword evidence="9 13" id="KW-0418">Kinase</keyword>
<keyword evidence="11 13" id="KW-0443">Lipid metabolism</keyword>
<keyword evidence="14" id="KW-0812">Transmembrane</keyword>
<evidence type="ECO:0000256" key="11">
    <source>
        <dbReference type="ARBA" id="ARBA00023098"/>
    </source>
</evidence>
<dbReference type="InterPro" id="IPR027417">
    <property type="entry name" value="P-loop_NTPase"/>
</dbReference>
<evidence type="ECO:0000256" key="10">
    <source>
        <dbReference type="ARBA" id="ARBA00022840"/>
    </source>
</evidence>
<keyword evidence="14" id="KW-0472">Membrane</keyword>
<gene>
    <name evidence="13 15" type="primary">lpxK</name>
    <name evidence="15" type="ORF">GCM10022212_23490</name>
</gene>
<evidence type="ECO:0000256" key="13">
    <source>
        <dbReference type="HAMAP-Rule" id="MF_00409"/>
    </source>
</evidence>
<keyword evidence="10 13" id="KW-0067">ATP-binding</keyword>
<evidence type="ECO:0000313" key="16">
    <source>
        <dbReference type="Proteomes" id="UP001501353"/>
    </source>
</evidence>
<evidence type="ECO:0000256" key="5">
    <source>
        <dbReference type="ARBA" id="ARBA00022516"/>
    </source>
</evidence>
<evidence type="ECO:0000256" key="12">
    <source>
        <dbReference type="ARBA" id="ARBA00029757"/>
    </source>
</evidence>
<name>A0ABP7TEC6_9BURK</name>
<dbReference type="HAMAP" id="MF_00409">
    <property type="entry name" value="LpxK"/>
    <property type="match status" value="1"/>
</dbReference>
<dbReference type="Proteomes" id="UP001501353">
    <property type="component" value="Unassembled WGS sequence"/>
</dbReference>
<accession>A0ABP7TEC6</accession>
<dbReference type="Pfam" id="PF02606">
    <property type="entry name" value="LpxK"/>
    <property type="match status" value="1"/>
</dbReference>
<comment type="caution">
    <text evidence="15">The sequence shown here is derived from an EMBL/GenBank/DDBJ whole genome shotgun (WGS) entry which is preliminary data.</text>
</comment>
<evidence type="ECO:0000256" key="8">
    <source>
        <dbReference type="ARBA" id="ARBA00022741"/>
    </source>
</evidence>
<keyword evidence="6 13" id="KW-0441">Lipid A biosynthesis</keyword>
<feature type="binding site" evidence="13">
    <location>
        <begin position="65"/>
        <end position="72"/>
    </location>
    <ligand>
        <name>ATP</name>
        <dbReference type="ChEBI" id="CHEBI:30616"/>
    </ligand>
</feature>
<sequence>MSSRPDSFEQRLTAAWQRRGVLACLLWPVSILFAVLTALRRNLYRVGWLSSTRMPVPVVVVGNIFVGGTGKTPLVLWLVDALRQAGFVPGVISRGYGGQPDAVAEVLPDSLPVQVGDEPLLIAQRGHCPVVVGRDRVAAASALLLRHPAVDVIISDDGLQHYRLQRAAEIVLFDERGGGNGWLLPAGPLREPMSRRRDVTVVNARQVPAGFPPATLQMTLIGTTAEALADRSRAVALSGLGGTILAAAGIGNPERFFRMLRAAGLSITTMPLPDHHDFSDNPFAGISADVILITEKDAVKCVQIEALKTDPRLWVVPVAAHIDGPLTELIVEKLRGYPTA</sequence>
<evidence type="ECO:0000256" key="7">
    <source>
        <dbReference type="ARBA" id="ARBA00022679"/>
    </source>
</evidence>
<dbReference type="RefSeq" id="WP_344763500.1">
    <property type="nucleotide sequence ID" value="NZ_BAAAZE010000008.1"/>
</dbReference>
<evidence type="ECO:0000256" key="3">
    <source>
        <dbReference type="ARBA" id="ARBA00012071"/>
    </source>
</evidence>
<comment type="catalytic activity">
    <reaction evidence="13">
        <text>a lipid A disaccharide + ATP = a lipid IVA + ADP + H(+)</text>
        <dbReference type="Rhea" id="RHEA:67840"/>
        <dbReference type="ChEBI" id="CHEBI:15378"/>
        <dbReference type="ChEBI" id="CHEBI:30616"/>
        <dbReference type="ChEBI" id="CHEBI:176343"/>
        <dbReference type="ChEBI" id="CHEBI:176425"/>
        <dbReference type="ChEBI" id="CHEBI:456216"/>
        <dbReference type="EC" id="2.7.1.130"/>
    </reaction>
</comment>
<evidence type="ECO:0000256" key="1">
    <source>
        <dbReference type="ARBA" id="ARBA00002274"/>
    </source>
</evidence>
<dbReference type="PANTHER" id="PTHR42724">
    <property type="entry name" value="TETRAACYLDISACCHARIDE 4'-KINASE"/>
    <property type="match status" value="1"/>
</dbReference>
<protein>
    <recommendedName>
        <fullName evidence="4 13">Tetraacyldisaccharide 4'-kinase</fullName>
        <ecNumber evidence="3 13">2.7.1.130</ecNumber>
    </recommendedName>
    <alternativeName>
        <fullName evidence="12 13">Lipid A 4'-kinase</fullName>
    </alternativeName>
</protein>
<evidence type="ECO:0000256" key="6">
    <source>
        <dbReference type="ARBA" id="ARBA00022556"/>
    </source>
</evidence>
<comment type="similarity">
    <text evidence="13">Belongs to the LpxK family.</text>
</comment>
<dbReference type="PANTHER" id="PTHR42724:SF1">
    <property type="entry name" value="TETRAACYLDISACCHARIDE 4'-KINASE, MITOCHONDRIAL-RELATED"/>
    <property type="match status" value="1"/>
</dbReference>
<comment type="function">
    <text evidence="1 13">Transfers the gamma-phosphate of ATP to the 4'-position of a tetraacyldisaccharide 1-phosphate intermediate (termed DS-1-P) to form tetraacyldisaccharide 1,4'-bis-phosphate (lipid IVA).</text>
</comment>